<keyword evidence="1" id="KW-0167">Capsid protein</keyword>
<keyword evidence="1" id="KW-0946">Virion</keyword>
<organism evidence="1 2">
    <name type="scientific">Halobacillus dabanensis</name>
    <dbReference type="NCBI Taxonomy" id="240302"/>
    <lineage>
        <taxon>Bacteria</taxon>
        <taxon>Bacillati</taxon>
        <taxon>Bacillota</taxon>
        <taxon>Bacilli</taxon>
        <taxon>Bacillales</taxon>
        <taxon>Bacillaceae</taxon>
        <taxon>Halobacillus</taxon>
    </lineage>
</organism>
<dbReference type="OrthoDB" id="1655185at2"/>
<dbReference type="Proteomes" id="UP000183557">
    <property type="component" value="Unassembled WGS sequence"/>
</dbReference>
<dbReference type="EMBL" id="FOSB01000004">
    <property type="protein sequence ID" value="SFJ78209.1"/>
    <property type="molecule type" value="Genomic_DNA"/>
</dbReference>
<dbReference type="InterPro" id="IPR019593">
    <property type="entry name" value="Spore_coat_protein_Z/Y"/>
</dbReference>
<dbReference type="Pfam" id="PF10612">
    <property type="entry name" value="Spore-coat_CotZ"/>
    <property type="match status" value="1"/>
</dbReference>
<reference evidence="2" key="1">
    <citation type="submission" date="2016-10" db="EMBL/GenBank/DDBJ databases">
        <authorList>
            <person name="Varghese N."/>
            <person name="Submissions S."/>
        </authorList>
    </citation>
    <scope>NUCLEOTIDE SEQUENCE [LARGE SCALE GENOMIC DNA]</scope>
    <source>
        <strain evidence="2">CGMCC 1.3704</strain>
    </source>
</reference>
<keyword evidence="2" id="KW-1185">Reference proteome</keyword>
<dbReference type="AlphaFoldDB" id="A0A1I3U6K6"/>
<dbReference type="RefSeq" id="WP_075036158.1">
    <property type="nucleotide sequence ID" value="NZ_FOSB01000004.1"/>
</dbReference>
<sequence>MSFNEYDYDYDHGQKDKCCGKKDSKHKMRHYKNCVEDVLEAILYAQKKVKNDVCHTSCKQSISELLGAKRVKKNTIPFLLFCGCEPFKGTGVTTYSCHSKTEKIKCIHTHIFKIKELNKECAVLELLVFKSDLKDKKEPKHCHGQYGNSACHQLDHKSLGDLVGTGICINVDLSCFCAITCLPAVHL</sequence>
<accession>A0A1I3U6K6</accession>
<name>A0A1I3U6K6_HALDA</name>
<evidence type="ECO:0000313" key="2">
    <source>
        <dbReference type="Proteomes" id="UP000183557"/>
    </source>
</evidence>
<protein>
    <submittedName>
        <fullName evidence="1">Spore coat protein Z</fullName>
    </submittedName>
</protein>
<gene>
    <name evidence="1" type="ORF">SAMN04487936_104180</name>
</gene>
<proteinExistence type="predicted"/>
<evidence type="ECO:0000313" key="1">
    <source>
        <dbReference type="EMBL" id="SFJ78209.1"/>
    </source>
</evidence>